<dbReference type="EMBL" id="BKCP01011737">
    <property type="protein sequence ID" value="GER55369.1"/>
    <property type="molecule type" value="Genomic_DNA"/>
</dbReference>
<proteinExistence type="predicted"/>
<gene>
    <name evidence="2" type="ORF">STAS_33023</name>
</gene>
<organism evidence="2 3">
    <name type="scientific">Striga asiatica</name>
    <name type="common">Asiatic witchweed</name>
    <name type="synonym">Buchnera asiatica</name>
    <dbReference type="NCBI Taxonomy" id="4170"/>
    <lineage>
        <taxon>Eukaryota</taxon>
        <taxon>Viridiplantae</taxon>
        <taxon>Streptophyta</taxon>
        <taxon>Embryophyta</taxon>
        <taxon>Tracheophyta</taxon>
        <taxon>Spermatophyta</taxon>
        <taxon>Magnoliopsida</taxon>
        <taxon>eudicotyledons</taxon>
        <taxon>Gunneridae</taxon>
        <taxon>Pentapetalae</taxon>
        <taxon>asterids</taxon>
        <taxon>lamiids</taxon>
        <taxon>Lamiales</taxon>
        <taxon>Orobanchaceae</taxon>
        <taxon>Buchnereae</taxon>
        <taxon>Striga</taxon>
    </lineage>
</organism>
<dbReference type="AlphaFoldDB" id="A0A5A7RCP6"/>
<evidence type="ECO:0000313" key="2">
    <source>
        <dbReference type="EMBL" id="GER55369.1"/>
    </source>
</evidence>
<name>A0A5A7RCP6_STRAF</name>
<evidence type="ECO:0000313" key="3">
    <source>
        <dbReference type="Proteomes" id="UP000325081"/>
    </source>
</evidence>
<dbReference type="Proteomes" id="UP000325081">
    <property type="component" value="Unassembled WGS sequence"/>
</dbReference>
<evidence type="ECO:0000256" key="1">
    <source>
        <dbReference type="SAM" id="MobiDB-lite"/>
    </source>
</evidence>
<comment type="caution">
    <text evidence="2">The sequence shown here is derived from an EMBL/GenBank/DDBJ whole genome shotgun (WGS) entry which is preliminary data.</text>
</comment>
<reference evidence="3" key="1">
    <citation type="journal article" date="2019" name="Curr. Biol.">
        <title>Genome Sequence of Striga asiatica Provides Insight into the Evolution of Plant Parasitism.</title>
        <authorList>
            <person name="Yoshida S."/>
            <person name="Kim S."/>
            <person name="Wafula E.K."/>
            <person name="Tanskanen J."/>
            <person name="Kim Y.M."/>
            <person name="Honaas L."/>
            <person name="Yang Z."/>
            <person name="Spallek T."/>
            <person name="Conn C.E."/>
            <person name="Ichihashi Y."/>
            <person name="Cheong K."/>
            <person name="Cui S."/>
            <person name="Der J.P."/>
            <person name="Gundlach H."/>
            <person name="Jiao Y."/>
            <person name="Hori C."/>
            <person name="Ishida J.K."/>
            <person name="Kasahara H."/>
            <person name="Kiba T."/>
            <person name="Kim M.S."/>
            <person name="Koo N."/>
            <person name="Laohavisit A."/>
            <person name="Lee Y.H."/>
            <person name="Lumba S."/>
            <person name="McCourt P."/>
            <person name="Mortimer J.C."/>
            <person name="Mutuku J.M."/>
            <person name="Nomura T."/>
            <person name="Sasaki-Sekimoto Y."/>
            <person name="Seto Y."/>
            <person name="Wang Y."/>
            <person name="Wakatake T."/>
            <person name="Sakakibara H."/>
            <person name="Demura T."/>
            <person name="Yamaguchi S."/>
            <person name="Yoneyama K."/>
            <person name="Manabe R.I."/>
            <person name="Nelson D.C."/>
            <person name="Schulman A.H."/>
            <person name="Timko M.P."/>
            <person name="dePamphilis C.W."/>
            <person name="Choi D."/>
            <person name="Shirasu K."/>
        </authorList>
    </citation>
    <scope>NUCLEOTIDE SEQUENCE [LARGE SCALE GENOMIC DNA]</scope>
    <source>
        <strain evidence="3">cv. UVA1</strain>
    </source>
</reference>
<sequence length="102" mass="10616">MNKAKTLRFEVLAFVAGTVLDPPPEKSKSSMEGSELVDGVSAGSVDPSVGELKGEGPGALVEKPKDEPPPLTNGHKHCGCVSTTFDSDEQHEGVGLLVFPVT</sequence>
<accession>A0A5A7RCP6</accession>
<keyword evidence="3" id="KW-1185">Reference proteome</keyword>
<protein>
    <submittedName>
        <fullName evidence="2">SH3 domain-binding glutamic acid-rich-like protein 3</fullName>
    </submittedName>
</protein>
<feature type="region of interest" description="Disordered" evidence="1">
    <location>
        <begin position="19"/>
        <end position="77"/>
    </location>
</feature>